<dbReference type="EMBL" id="QGKX02001521">
    <property type="protein sequence ID" value="KAF3506181.1"/>
    <property type="molecule type" value="Genomic_DNA"/>
</dbReference>
<reference evidence="2" key="1">
    <citation type="submission" date="2019-12" db="EMBL/GenBank/DDBJ databases">
        <title>Genome sequencing and annotation of Brassica cretica.</title>
        <authorList>
            <person name="Studholme D.J."/>
            <person name="Sarris P."/>
        </authorList>
    </citation>
    <scope>NUCLEOTIDE SEQUENCE</scope>
    <source>
        <strain evidence="2">PFS-109/04</strain>
        <tissue evidence="2">Leaf</tissue>
    </source>
</reference>
<dbReference type="Proteomes" id="UP000712600">
    <property type="component" value="Unassembled WGS sequence"/>
</dbReference>
<feature type="compositionally biased region" description="Polar residues" evidence="1">
    <location>
        <begin position="178"/>
        <end position="195"/>
    </location>
</feature>
<evidence type="ECO:0000256" key="1">
    <source>
        <dbReference type="SAM" id="MobiDB-lite"/>
    </source>
</evidence>
<evidence type="ECO:0000313" key="2">
    <source>
        <dbReference type="EMBL" id="KAF3506181.1"/>
    </source>
</evidence>
<accession>A0A8S9NVT0</accession>
<gene>
    <name evidence="2" type="ORF">F2Q69_00007374</name>
</gene>
<feature type="compositionally biased region" description="Polar residues" evidence="1">
    <location>
        <begin position="67"/>
        <end position="78"/>
    </location>
</feature>
<comment type="caution">
    <text evidence="2">The sequence shown here is derived from an EMBL/GenBank/DDBJ whole genome shotgun (WGS) entry which is preliminary data.</text>
</comment>
<name>A0A8S9NVT0_BRACR</name>
<evidence type="ECO:0008006" key="4">
    <source>
        <dbReference type="Google" id="ProtNLM"/>
    </source>
</evidence>
<proteinExistence type="predicted"/>
<protein>
    <recommendedName>
        <fullName evidence="4">Retrotransposon gag domain-containing protein</fullName>
    </recommendedName>
</protein>
<feature type="compositionally biased region" description="Basic and acidic residues" evidence="1">
    <location>
        <begin position="11"/>
        <end position="20"/>
    </location>
</feature>
<feature type="compositionally biased region" description="Low complexity" evidence="1">
    <location>
        <begin position="196"/>
        <end position="221"/>
    </location>
</feature>
<feature type="region of interest" description="Disordered" evidence="1">
    <location>
        <begin position="178"/>
        <end position="221"/>
    </location>
</feature>
<feature type="region of interest" description="Disordered" evidence="1">
    <location>
        <begin position="1"/>
        <end position="34"/>
    </location>
</feature>
<dbReference type="AlphaFoldDB" id="A0A8S9NVT0"/>
<organism evidence="2 3">
    <name type="scientific">Brassica cretica</name>
    <name type="common">Mustard</name>
    <dbReference type="NCBI Taxonomy" id="69181"/>
    <lineage>
        <taxon>Eukaryota</taxon>
        <taxon>Viridiplantae</taxon>
        <taxon>Streptophyta</taxon>
        <taxon>Embryophyta</taxon>
        <taxon>Tracheophyta</taxon>
        <taxon>Spermatophyta</taxon>
        <taxon>Magnoliopsida</taxon>
        <taxon>eudicotyledons</taxon>
        <taxon>Gunneridae</taxon>
        <taxon>Pentapetalae</taxon>
        <taxon>rosids</taxon>
        <taxon>malvids</taxon>
        <taxon>Brassicales</taxon>
        <taxon>Brassicaceae</taxon>
        <taxon>Brassiceae</taxon>
        <taxon>Brassica</taxon>
    </lineage>
</organism>
<feature type="region of interest" description="Disordered" evidence="1">
    <location>
        <begin position="49"/>
        <end position="87"/>
    </location>
</feature>
<sequence length="303" mass="34553">MDTRSTTAMKDMSKQIDELRTTQNQQSEEIRKELGGEISALKAIIEKYFANTPPPSTQHEGKHGETTSDLTGGMSQTDPQDRSNPEQKRFSELFDDPLSELVSLKQGNDTIDVYLEKFDSAMTRITLAPGHALSIFLTNMNQHLALHVRQFKVNSVPEAAKIAKLHELSLLHTPTRTSRYGFSSSQKSNFSQPNKNQYNTTSTPTTNTVANPNNKPLLPNVPQKHVSFEEMQERKRKGLCMFCEEPFTPGHQLKHRRAEFLFLDMEAETEFDEEIALVEQIRETTISDEDDKPQQTYFTRTKK</sequence>
<evidence type="ECO:0000313" key="3">
    <source>
        <dbReference type="Proteomes" id="UP000712600"/>
    </source>
</evidence>